<evidence type="ECO:0000256" key="3">
    <source>
        <dbReference type="ARBA" id="ARBA00022448"/>
    </source>
</evidence>
<evidence type="ECO:0000313" key="10">
    <source>
        <dbReference type="Proteomes" id="UP001281203"/>
    </source>
</evidence>
<organism evidence="9 10">
    <name type="scientific">Methanoculleus caldifontis</name>
    <dbReference type="NCBI Taxonomy" id="2651577"/>
    <lineage>
        <taxon>Archaea</taxon>
        <taxon>Methanobacteriati</taxon>
        <taxon>Methanobacteriota</taxon>
        <taxon>Stenosarchaea group</taxon>
        <taxon>Methanomicrobia</taxon>
        <taxon>Methanomicrobiales</taxon>
        <taxon>Methanomicrobiaceae</taxon>
        <taxon>Methanoculleus</taxon>
    </lineage>
</organism>
<dbReference type="InterPro" id="IPR024935">
    <property type="entry name" value="Rubredoxin_dom"/>
</dbReference>
<keyword evidence="3 7" id="KW-0813">Transport</keyword>
<dbReference type="Pfam" id="PF00301">
    <property type="entry name" value="Rubredoxin"/>
    <property type="match status" value="1"/>
</dbReference>
<dbReference type="CDD" id="cd00730">
    <property type="entry name" value="rubredoxin"/>
    <property type="match status" value="1"/>
</dbReference>
<comment type="cofactor">
    <cofactor evidence="7">
        <name>Fe(3+)</name>
        <dbReference type="ChEBI" id="CHEBI:29034"/>
    </cofactor>
    <text evidence="7">Binds 1 Fe(3+) ion per subunit.</text>
</comment>
<evidence type="ECO:0000313" key="9">
    <source>
        <dbReference type="EMBL" id="MDV2480508.1"/>
    </source>
</evidence>
<dbReference type="InterPro" id="IPR024922">
    <property type="entry name" value="Rubredoxin"/>
</dbReference>
<keyword evidence="6 7" id="KW-0408">Iron</keyword>
<reference evidence="9 10" key="1">
    <citation type="submission" date="2019-10" db="EMBL/GenBank/DDBJ databases">
        <title>Isolation and characterization of Methanoculleus sp. Wushi-C6 from a hot spring well.</title>
        <authorList>
            <person name="Chen S.-C."/>
            <person name="Lan Z.-H."/>
            <person name="You Y.-T."/>
            <person name="Lai M.-C."/>
        </authorList>
    </citation>
    <scope>NUCLEOTIDE SEQUENCE [LARGE SCALE GENOMIC DNA]</scope>
    <source>
        <strain evidence="9 10">Wushi-C6</strain>
    </source>
</reference>
<dbReference type="Gene3D" id="2.20.28.10">
    <property type="match status" value="1"/>
</dbReference>
<sequence length="66" mass="7207">MGRWVCSVCDYEYNEEAGDPAAGIPPGTRFEDLPGDWRCPGCRVGKEAFVRVNGAGETEVNEDDVL</sequence>
<accession>A0ABU3WXJ0</accession>
<dbReference type="InterPro" id="IPR050526">
    <property type="entry name" value="Rubredoxin_ET"/>
</dbReference>
<evidence type="ECO:0000256" key="5">
    <source>
        <dbReference type="ARBA" id="ARBA00022982"/>
    </source>
</evidence>
<keyword evidence="5 7" id="KW-0249">Electron transport</keyword>
<dbReference type="PROSITE" id="PS50903">
    <property type="entry name" value="RUBREDOXIN_LIKE"/>
    <property type="match status" value="1"/>
</dbReference>
<evidence type="ECO:0000256" key="2">
    <source>
        <dbReference type="ARBA" id="ARBA00005337"/>
    </source>
</evidence>
<dbReference type="PRINTS" id="PR00163">
    <property type="entry name" value="RUBREDOXIN"/>
</dbReference>
<evidence type="ECO:0000256" key="6">
    <source>
        <dbReference type="ARBA" id="ARBA00023004"/>
    </source>
</evidence>
<proteinExistence type="inferred from homology"/>
<evidence type="ECO:0000256" key="7">
    <source>
        <dbReference type="PIRNR" id="PIRNR000071"/>
    </source>
</evidence>
<evidence type="ECO:0000256" key="1">
    <source>
        <dbReference type="ARBA" id="ARBA00002360"/>
    </source>
</evidence>
<gene>
    <name evidence="9" type="ORF">F8E02_00505</name>
</gene>
<comment type="function">
    <text evidence="1 7">Rubredoxin is a small nonheme, iron protein lacking acid-labile sulfide. Its single Fe, chelated to 4 Cys, functions as an electron acceptor and may also stabilize the conformation of the molecule.</text>
</comment>
<feature type="domain" description="Rubredoxin-like" evidence="8">
    <location>
        <begin position="1"/>
        <end position="52"/>
    </location>
</feature>
<dbReference type="RefSeq" id="WP_317063481.1">
    <property type="nucleotide sequence ID" value="NZ_WBKO01000001.1"/>
</dbReference>
<protein>
    <recommendedName>
        <fullName evidence="7">Rubredoxin</fullName>
    </recommendedName>
</protein>
<name>A0ABU3WXJ0_9EURY</name>
<dbReference type="PANTHER" id="PTHR47627">
    <property type="entry name" value="RUBREDOXIN"/>
    <property type="match status" value="1"/>
</dbReference>
<evidence type="ECO:0000259" key="8">
    <source>
        <dbReference type="PROSITE" id="PS50903"/>
    </source>
</evidence>
<dbReference type="PANTHER" id="PTHR47627:SF1">
    <property type="entry name" value="RUBREDOXIN-1-RELATED"/>
    <property type="match status" value="1"/>
</dbReference>
<dbReference type="EMBL" id="WBKO01000001">
    <property type="protein sequence ID" value="MDV2480508.1"/>
    <property type="molecule type" value="Genomic_DNA"/>
</dbReference>
<comment type="caution">
    <text evidence="9">The sequence shown here is derived from an EMBL/GenBank/DDBJ whole genome shotgun (WGS) entry which is preliminary data.</text>
</comment>
<keyword evidence="10" id="KW-1185">Reference proteome</keyword>
<evidence type="ECO:0000256" key="4">
    <source>
        <dbReference type="ARBA" id="ARBA00022723"/>
    </source>
</evidence>
<dbReference type="Proteomes" id="UP001281203">
    <property type="component" value="Unassembled WGS sequence"/>
</dbReference>
<comment type="similarity">
    <text evidence="2 7">Belongs to the rubredoxin family.</text>
</comment>
<dbReference type="InterPro" id="IPR024934">
    <property type="entry name" value="Rubredoxin-like_dom"/>
</dbReference>
<dbReference type="SUPFAM" id="SSF57802">
    <property type="entry name" value="Rubredoxin-like"/>
    <property type="match status" value="1"/>
</dbReference>
<keyword evidence="4 7" id="KW-0479">Metal-binding</keyword>
<dbReference type="PIRSF" id="PIRSF000071">
    <property type="entry name" value="Rubredoxin"/>
    <property type="match status" value="1"/>
</dbReference>